<protein>
    <submittedName>
        <fullName evidence="1">Uncharacterized protein</fullName>
    </submittedName>
</protein>
<name>A0ABR2UQM6_9PEZI</name>
<organism evidence="1 2">
    <name type="scientific">Seiridium unicorne</name>
    <dbReference type="NCBI Taxonomy" id="138068"/>
    <lineage>
        <taxon>Eukaryota</taxon>
        <taxon>Fungi</taxon>
        <taxon>Dikarya</taxon>
        <taxon>Ascomycota</taxon>
        <taxon>Pezizomycotina</taxon>
        <taxon>Sordariomycetes</taxon>
        <taxon>Xylariomycetidae</taxon>
        <taxon>Amphisphaeriales</taxon>
        <taxon>Sporocadaceae</taxon>
        <taxon>Seiridium</taxon>
    </lineage>
</organism>
<dbReference type="Proteomes" id="UP001408356">
    <property type="component" value="Unassembled WGS sequence"/>
</dbReference>
<gene>
    <name evidence="1" type="ORF">SUNI508_09323</name>
</gene>
<sequence length="255" mass="28964">MVFHTFESTLMGGLTLKQMSEDVFDVTDPDVYAISCHNLTMKEKFDELAQTDSMENTRIMDAPSDIIKTDPLESDRIKIDRMIRETPNVSLFRQQVKLYIDSEVKGFEKTAEASLDRTLASVAVILGHWAAGAREQCVTRQHVSTFGRNATTVKLQEHILDAPTEAHLEGDPLWNQHNLTEFGLHKGNKSTNESLHGTIVTTKMLWEAMSPKQRWLAVLFGFVLPFSPTDSTCRQIETQVHSRTFILDKGDVRRR</sequence>
<dbReference type="EMBL" id="JARVKF010000403">
    <property type="protein sequence ID" value="KAK9416851.1"/>
    <property type="molecule type" value="Genomic_DNA"/>
</dbReference>
<comment type="caution">
    <text evidence="1">The sequence shown here is derived from an EMBL/GenBank/DDBJ whole genome shotgun (WGS) entry which is preliminary data.</text>
</comment>
<keyword evidence="2" id="KW-1185">Reference proteome</keyword>
<reference evidence="1 2" key="1">
    <citation type="journal article" date="2024" name="J. Plant Pathol.">
        <title>Sequence and assembly of the genome of Seiridium unicorne, isolate CBS 538.82, causal agent of cypress canker disease.</title>
        <authorList>
            <person name="Scali E."/>
            <person name="Rocca G.D."/>
            <person name="Danti R."/>
            <person name="Garbelotto M."/>
            <person name="Barberini S."/>
            <person name="Baroncelli R."/>
            <person name="Emiliani G."/>
        </authorList>
    </citation>
    <scope>NUCLEOTIDE SEQUENCE [LARGE SCALE GENOMIC DNA]</scope>
    <source>
        <strain evidence="1 2">BM-138-508</strain>
    </source>
</reference>
<accession>A0ABR2UQM6</accession>
<evidence type="ECO:0000313" key="2">
    <source>
        <dbReference type="Proteomes" id="UP001408356"/>
    </source>
</evidence>
<evidence type="ECO:0000313" key="1">
    <source>
        <dbReference type="EMBL" id="KAK9416851.1"/>
    </source>
</evidence>
<proteinExistence type="predicted"/>